<reference evidence="2 3" key="1">
    <citation type="submission" date="2017-07" db="EMBL/GenBank/DDBJ databases">
        <title>A draft genome sequence of Komagataeibacter oboediens LMG 18849.</title>
        <authorList>
            <person name="Skraban J."/>
            <person name="Cleenwerck I."/>
            <person name="Vandamme P."/>
            <person name="Trcek J."/>
        </authorList>
    </citation>
    <scope>NUCLEOTIDE SEQUENCE [LARGE SCALE GENOMIC DNA]</scope>
    <source>
        <strain evidence="2 3">LMG 18849</strain>
    </source>
</reference>
<dbReference type="GO" id="GO:0006644">
    <property type="term" value="P:phospholipid metabolic process"/>
    <property type="evidence" value="ECO:0007669"/>
    <property type="project" value="TreeGrafter"/>
</dbReference>
<evidence type="ECO:0000259" key="1">
    <source>
        <dbReference type="PROSITE" id="PS51704"/>
    </source>
</evidence>
<dbReference type="Gene3D" id="3.20.20.190">
    <property type="entry name" value="Phosphatidylinositol (PI) phosphodiesterase"/>
    <property type="match status" value="1"/>
</dbReference>
<dbReference type="GO" id="GO:0070291">
    <property type="term" value="P:N-acylethanolamine metabolic process"/>
    <property type="evidence" value="ECO:0007669"/>
    <property type="project" value="TreeGrafter"/>
</dbReference>
<dbReference type="Pfam" id="PF03009">
    <property type="entry name" value="GDPD"/>
    <property type="match status" value="1"/>
</dbReference>
<accession>A0A318QNT2</accession>
<dbReference type="Proteomes" id="UP000247417">
    <property type="component" value="Unassembled WGS sequence"/>
</dbReference>
<name>A0A318QNT2_9PROT</name>
<dbReference type="PANTHER" id="PTHR46320:SF1">
    <property type="entry name" value="GLYCEROPHOSPHODIESTER PHOSPHODIESTERASE 1"/>
    <property type="match status" value="1"/>
</dbReference>
<dbReference type="AlphaFoldDB" id="A0A318QNT2"/>
<dbReference type="EMBL" id="NKTX01000034">
    <property type="protein sequence ID" value="PYD81377.1"/>
    <property type="molecule type" value="Genomic_DNA"/>
</dbReference>
<dbReference type="GO" id="GO:0006580">
    <property type="term" value="P:ethanolamine metabolic process"/>
    <property type="evidence" value="ECO:0007669"/>
    <property type="project" value="TreeGrafter"/>
</dbReference>
<proteinExistence type="predicted"/>
<evidence type="ECO:0000313" key="2">
    <source>
        <dbReference type="EMBL" id="PYD81377.1"/>
    </source>
</evidence>
<comment type="caution">
    <text evidence="2">The sequence shown here is derived from an EMBL/GenBank/DDBJ whole genome shotgun (WGS) entry which is preliminary data.</text>
</comment>
<gene>
    <name evidence="2" type="ORF">CFR80_12160</name>
</gene>
<organism evidence="2 3">
    <name type="scientific">Komagataeibacter oboediens</name>
    <dbReference type="NCBI Taxonomy" id="65958"/>
    <lineage>
        <taxon>Bacteria</taxon>
        <taxon>Pseudomonadati</taxon>
        <taxon>Pseudomonadota</taxon>
        <taxon>Alphaproteobacteria</taxon>
        <taxon>Acetobacterales</taxon>
        <taxon>Acetobacteraceae</taxon>
        <taxon>Komagataeibacter</taxon>
    </lineage>
</organism>
<dbReference type="InterPro" id="IPR017946">
    <property type="entry name" value="PLC-like_Pdiesterase_TIM-brl"/>
</dbReference>
<dbReference type="SUPFAM" id="SSF51695">
    <property type="entry name" value="PLC-like phosphodiesterases"/>
    <property type="match status" value="1"/>
</dbReference>
<dbReference type="PANTHER" id="PTHR46320">
    <property type="entry name" value="GLYCEROPHOSPHODIESTER PHOSPHODIESTERASE 1"/>
    <property type="match status" value="1"/>
</dbReference>
<dbReference type="GO" id="GO:0005886">
    <property type="term" value="C:plasma membrane"/>
    <property type="evidence" value="ECO:0007669"/>
    <property type="project" value="TreeGrafter"/>
</dbReference>
<feature type="domain" description="GP-PDE" evidence="1">
    <location>
        <begin position="24"/>
        <end position="271"/>
    </location>
</feature>
<dbReference type="GO" id="GO:0008889">
    <property type="term" value="F:glycerophosphodiester phosphodiesterase activity"/>
    <property type="evidence" value="ECO:0007669"/>
    <property type="project" value="TreeGrafter"/>
</dbReference>
<dbReference type="CDD" id="cd08566">
    <property type="entry name" value="GDPD_AtGDE_like"/>
    <property type="match status" value="1"/>
</dbReference>
<evidence type="ECO:0000313" key="3">
    <source>
        <dbReference type="Proteomes" id="UP000247417"/>
    </source>
</evidence>
<dbReference type="PROSITE" id="PS51704">
    <property type="entry name" value="GP_PDE"/>
    <property type="match status" value="1"/>
</dbReference>
<dbReference type="InterPro" id="IPR030395">
    <property type="entry name" value="GP_PDE_dom"/>
</dbReference>
<sequence length="271" mass="28873">MAACTAALLPPGACLAQATRESMPVICAHRGWRDPSRFENTLEEMRHTLRSGPFMMEIDLTSDADGTIFLMHDQDIDRVTTGHGPLAALDNPAVRALRMKNGRGEVRGRVTAYRDVVRWAAGEPTARLMLDIKAVAPADALAPVRQAGLSGRVVVLTFARDVAHAAFAADPDVLVSVLITRPADIGLYVTMAAGRRFAAYIPRHADPALFHAAHNAGAVVITDLLGAGALTDAMTPEAGARWAHGLPIDILVTNTPIQLRAAFQSILHATG</sequence>
<protein>
    <submittedName>
        <fullName evidence="2">Glycerophosphodiester phosphodiesterase</fullName>
    </submittedName>
</protein>